<dbReference type="PANTHER" id="PTHR42706:SF1">
    <property type="entry name" value="FORMYLTETRAHYDROFOLATE DEFORMYLASE 2, MITOCHONDRIAL"/>
    <property type="match status" value="1"/>
</dbReference>
<comment type="similarity">
    <text evidence="3">Belongs to the PurU family.</text>
</comment>
<evidence type="ECO:0000313" key="7">
    <source>
        <dbReference type="Proteomes" id="UP000182229"/>
    </source>
</evidence>
<evidence type="ECO:0000259" key="5">
    <source>
        <dbReference type="PROSITE" id="PS51671"/>
    </source>
</evidence>
<dbReference type="InterPro" id="IPR044074">
    <property type="entry name" value="PurU_ACT"/>
</dbReference>
<dbReference type="SUPFAM" id="SSF55021">
    <property type="entry name" value="ACT-like"/>
    <property type="match status" value="1"/>
</dbReference>
<dbReference type="Pfam" id="PF00551">
    <property type="entry name" value="Formyl_trans_N"/>
    <property type="match status" value="1"/>
</dbReference>
<dbReference type="CDD" id="cd04875">
    <property type="entry name" value="ACT_F4HF-DF"/>
    <property type="match status" value="1"/>
</dbReference>
<dbReference type="GO" id="GO:0008864">
    <property type="term" value="F:formyltetrahydrofolate deformylase activity"/>
    <property type="evidence" value="ECO:0007669"/>
    <property type="project" value="UniProtKB-UniRule"/>
</dbReference>
<dbReference type="GO" id="GO:0006189">
    <property type="term" value="P:'de novo' IMP biosynthetic process"/>
    <property type="evidence" value="ECO:0007669"/>
    <property type="project" value="UniProtKB-UniRule"/>
</dbReference>
<dbReference type="Gene3D" id="3.30.70.260">
    <property type="match status" value="1"/>
</dbReference>
<reference evidence="7" key="1">
    <citation type="submission" date="2016-11" db="EMBL/GenBank/DDBJ databases">
        <authorList>
            <person name="Shukria A."/>
            <person name="Stevens D.C."/>
        </authorList>
    </citation>
    <scope>NUCLEOTIDE SEQUENCE [LARGE SCALE GENOMIC DNA]</scope>
    <source>
        <strain evidence="7">Cbfe23</strain>
    </source>
</reference>
<evidence type="ECO:0000256" key="3">
    <source>
        <dbReference type="HAMAP-Rule" id="MF_01927"/>
    </source>
</evidence>
<evidence type="ECO:0000256" key="4">
    <source>
        <dbReference type="NCBIfam" id="TIGR00655"/>
    </source>
</evidence>
<dbReference type="Pfam" id="PF01842">
    <property type="entry name" value="ACT"/>
    <property type="match status" value="1"/>
</dbReference>
<dbReference type="PIRSF" id="PIRSF036480">
    <property type="entry name" value="FormyFH4_hydr"/>
    <property type="match status" value="1"/>
</dbReference>
<dbReference type="InterPro" id="IPR002912">
    <property type="entry name" value="ACT_dom"/>
</dbReference>
<protein>
    <recommendedName>
        <fullName evidence="3 4">Formyltetrahydrofolate deformylase</fullName>
        <ecNumber evidence="3 4">3.5.1.10</ecNumber>
    </recommendedName>
    <alternativeName>
        <fullName evidence="3">Formyl-FH(4) hydrolase</fullName>
    </alternativeName>
</protein>
<reference evidence="6 7" key="2">
    <citation type="submission" date="2016-12" db="EMBL/GenBank/DDBJ databases">
        <title>Draft Genome Sequence of Cystobacter ferrugineus Strain Cbfe23.</title>
        <authorList>
            <person name="Akbar S."/>
            <person name="Dowd S.E."/>
            <person name="Stevens D.C."/>
        </authorList>
    </citation>
    <scope>NUCLEOTIDE SEQUENCE [LARGE SCALE GENOMIC DNA]</scope>
    <source>
        <strain evidence="6 7">Cbfe23</strain>
    </source>
</reference>
<dbReference type="InterPro" id="IPR036477">
    <property type="entry name" value="Formyl_transf_N_sf"/>
</dbReference>
<comment type="function">
    <text evidence="3">Catalyzes the hydrolysis of 10-formyltetrahydrofolate (formyl-FH4) to formate and tetrahydrofolate (FH4).</text>
</comment>
<dbReference type="InterPro" id="IPR002376">
    <property type="entry name" value="Formyl_transf_N"/>
</dbReference>
<evidence type="ECO:0000256" key="1">
    <source>
        <dbReference type="ARBA" id="ARBA00022563"/>
    </source>
</evidence>
<dbReference type="Gene3D" id="3.40.50.170">
    <property type="entry name" value="Formyl transferase, N-terminal domain"/>
    <property type="match status" value="1"/>
</dbReference>
<proteinExistence type="inferred from homology"/>
<dbReference type="SUPFAM" id="SSF53328">
    <property type="entry name" value="Formyltransferase"/>
    <property type="match status" value="1"/>
</dbReference>
<dbReference type="GO" id="GO:0006730">
    <property type="term" value="P:one-carbon metabolic process"/>
    <property type="evidence" value="ECO:0007669"/>
    <property type="project" value="UniProtKB-KW"/>
</dbReference>
<dbReference type="PRINTS" id="PR01575">
    <property type="entry name" value="FFH4HYDRLASE"/>
</dbReference>
<dbReference type="AlphaFoldDB" id="A0A1L9B5R9"/>
<dbReference type="Proteomes" id="UP000182229">
    <property type="component" value="Unassembled WGS sequence"/>
</dbReference>
<dbReference type="InterPro" id="IPR004810">
    <property type="entry name" value="PurU"/>
</dbReference>
<dbReference type="PROSITE" id="PS51671">
    <property type="entry name" value="ACT"/>
    <property type="match status" value="1"/>
</dbReference>
<evidence type="ECO:0000313" key="6">
    <source>
        <dbReference type="EMBL" id="OJH37595.1"/>
    </source>
</evidence>
<dbReference type="InterPro" id="IPR041729">
    <property type="entry name" value="Formyl-FH4-Hydrolase_C"/>
</dbReference>
<dbReference type="EC" id="3.5.1.10" evidence="3 4"/>
<feature type="domain" description="ACT" evidence="5">
    <location>
        <begin position="17"/>
        <end position="90"/>
    </location>
</feature>
<dbReference type="CDD" id="cd08648">
    <property type="entry name" value="FMT_core_Formyl-FH4-Hydrolase_C"/>
    <property type="match status" value="1"/>
</dbReference>
<keyword evidence="2 3" id="KW-0378">Hydrolase</keyword>
<dbReference type="PANTHER" id="PTHR42706">
    <property type="entry name" value="FORMYLTETRAHYDROFOLATE DEFORMYLASE"/>
    <property type="match status" value="1"/>
</dbReference>
<dbReference type="HAMAP" id="MF_01927">
    <property type="entry name" value="PurU"/>
    <property type="match status" value="1"/>
</dbReference>
<name>A0A1L9B5R9_9BACT</name>
<dbReference type="NCBIfam" id="NF004684">
    <property type="entry name" value="PRK06027.1"/>
    <property type="match status" value="1"/>
</dbReference>
<dbReference type="InterPro" id="IPR045865">
    <property type="entry name" value="ACT-like_dom_sf"/>
</dbReference>
<dbReference type="UniPathway" id="UPA00074">
    <property type="reaction ID" value="UER00170"/>
</dbReference>
<gene>
    <name evidence="3" type="primary">purU</name>
    <name evidence="6" type="ORF">BON30_25695</name>
</gene>
<feature type="active site" evidence="3">
    <location>
        <position position="239"/>
    </location>
</feature>
<comment type="catalytic activity">
    <reaction evidence="3">
        <text>(6R)-10-formyltetrahydrofolate + H2O = (6S)-5,6,7,8-tetrahydrofolate + formate + H(+)</text>
        <dbReference type="Rhea" id="RHEA:19833"/>
        <dbReference type="ChEBI" id="CHEBI:15377"/>
        <dbReference type="ChEBI" id="CHEBI:15378"/>
        <dbReference type="ChEBI" id="CHEBI:15740"/>
        <dbReference type="ChEBI" id="CHEBI:57453"/>
        <dbReference type="ChEBI" id="CHEBI:195366"/>
        <dbReference type="EC" id="3.5.1.10"/>
    </reaction>
</comment>
<comment type="pathway">
    <text evidence="3">Purine metabolism; IMP biosynthesis via de novo pathway; formate from 10-formyl-5,6,7,8-tetrahydrofolate: step 1/1.</text>
</comment>
<dbReference type="EMBL" id="MPIN01000007">
    <property type="protein sequence ID" value="OJH37595.1"/>
    <property type="molecule type" value="Genomic_DNA"/>
</dbReference>
<keyword evidence="7" id="KW-1185">Reference proteome</keyword>
<sequence length="295" mass="32532">MSAPMASLVRPSAERARLLISCADRPGVVATVTRLLFEHGANVVDSDQHTEPDDLRFFMRLEFDLPGLPERLGALEAAFAPVAEQFGMQWRLIPAARVKRMALFVSKQDHCLQELLWLWKKGELIADIPLVVSNHPDAREVVAPFGIPLHHVPVTADSKAQAEAAVLELLRAHQVDLIVLARYMQILSGDFIASFGGPIINIHHSFLPAFVGANPYAQAHSRGVKLIGATAHYVTAELDAGPIIEQDVHRVGHRDAVADLVRIGRRVERTVLARAVSWHLEDRVLPHGNKTVVFS</sequence>
<organism evidence="6 7">
    <name type="scientific">Cystobacter ferrugineus</name>
    <dbReference type="NCBI Taxonomy" id="83449"/>
    <lineage>
        <taxon>Bacteria</taxon>
        <taxon>Pseudomonadati</taxon>
        <taxon>Myxococcota</taxon>
        <taxon>Myxococcia</taxon>
        <taxon>Myxococcales</taxon>
        <taxon>Cystobacterineae</taxon>
        <taxon>Archangiaceae</taxon>
        <taxon>Cystobacter</taxon>
    </lineage>
</organism>
<accession>A0A1L9B5R9</accession>
<comment type="caution">
    <text evidence="6">The sequence shown here is derived from an EMBL/GenBank/DDBJ whole genome shotgun (WGS) entry which is preliminary data.</text>
</comment>
<dbReference type="STRING" id="83449.BON30_25695"/>
<keyword evidence="3" id="KW-0658">Purine biosynthesis</keyword>
<keyword evidence="1 3" id="KW-0554">One-carbon metabolism</keyword>
<dbReference type="NCBIfam" id="TIGR00655">
    <property type="entry name" value="PurU"/>
    <property type="match status" value="1"/>
</dbReference>
<evidence type="ECO:0000256" key="2">
    <source>
        <dbReference type="ARBA" id="ARBA00022801"/>
    </source>
</evidence>